<dbReference type="GO" id="GO:0022857">
    <property type="term" value="F:transmembrane transporter activity"/>
    <property type="evidence" value="ECO:0007669"/>
    <property type="project" value="InterPro"/>
</dbReference>
<comment type="caution">
    <text evidence="3">The sequence shown here is derived from an EMBL/GenBank/DDBJ whole genome shotgun (WGS) entry which is preliminary data.</text>
</comment>
<keyword evidence="4" id="KW-1185">Reference proteome</keyword>
<evidence type="ECO:0000313" key="3">
    <source>
        <dbReference type="EMBL" id="KAA8496863.1"/>
    </source>
</evidence>
<organism evidence="3 4">
    <name type="scientific">Porphyridium purpureum</name>
    <name type="common">Red alga</name>
    <name type="synonym">Porphyridium cruentum</name>
    <dbReference type="NCBI Taxonomy" id="35688"/>
    <lineage>
        <taxon>Eukaryota</taxon>
        <taxon>Rhodophyta</taxon>
        <taxon>Bangiophyceae</taxon>
        <taxon>Porphyridiales</taxon>
        <taxon>Porphyridiaceae</taxon>
        <taxon>Porphyridium</taxon>
    </lineage>
</organism>
<keyword evidence="2" id="KW-0812">Transmembrane</keyword>
<feature type="transmembrane region" description="Helical" evidence="2">
    <location>
        <begin position="241"/>
        <end position="262"/>
    </location>
</feature>
<keyword evidence="2" id="KW-1133">Transmembrane helix</keyword>
<feature type="transmembrane region" description="Helical" evidence="2">
    <location>
        <begin position="480"/>
        <end position="498"/>
    </location>
</feature>
<evidence type="ECO:0000256" key="1">
    <source>
        <dbReference type="SAM" id="MobiDB-lite"/>
    </source>
</evidence>
<dbReference type="InterPro" id="IPR011701">
    <property type="entry name" value="MFS"/>
</dbReference>
<proteinExistence type="predicted"/>
<keyword evidence="2" id="KW-0472">Membrane</keyword>
<evidence type="ECO:0000256" key="2">
    <source>
        <dbReference type="SAM" id="Phobius"/>
    </source>
</evidence>
<accession>A0A5J4Z1U8</accession>
<dbReference type="Proteomes" id="UP000324585">
    <property type="component" value="Unassembled WGS sequence"/>
</dbReference>
<reference evidence="4" key="1">
    <citation type="journal article" date="2019" name="Nat. Commun.">
        <title>Expansion of phycobilisome linker gene families in mesophilic red algae.</title>
        <authorList>
            <person name="Lee J."/>
            <person name="Kim D."/>
            <person name="Bhattacharya D."/>
            <person name="Yoon H.S."/>
        </authorList>
    </citation>
    <scope>NUCLEOTIDE SEQUENCE [LARGE SCALE GENOMIC DNA]</scope>
    <source>
        <strain evidence="4">CCMP 1328</strain>
    </source>
</reference>
<feature type="transmembrane region" description="Helical" evidence="2">
    <location>
        <begin position="122"/>
        <end position="142"/>
    </location>
</feature>
<feature type="transmembrane region" description="Helical" evidence="2">
    <location>
        <begin position="178"/>
        <end position="198"/>
    </location>
</feature>
<evidence type="ECO:0000313" key="4">
    <source>
        <dbReference type="Proteomes" id="UP000324585"/>
    </source>
</evidence>
<feature type="transmembrane region" description="Helical" evidence="2">
    <location>
        <begin position="437"/>
        <end position="460"/>
    </location>
</feature>
<sequence length="583" mass="62969">MALQTQRAQQRLELRTVKRHCTSTMPVPRFFTSSRKSNRKNPVTVNARLGRGEDMAGGEREEARSGGREKQRQMVDDAVVRWRTYVPASCLLMFTFGSSYALATFLIPLYQVDASFVSPFTSALGVQSFAIAISMLVGGYLLDAKPASLRAFLVAGALVIVLSVFGIIYAISADSPAMLFWCTSLVGFGLGTYYIAGVEHIAQWMPELEGLAMGFGMGSLGFGSIVGSKVIPALISTVGLINAWLAVMLALSVTPILLLPFLKFPPRGWDPRVKTAVIEGSVSGQSQEVGRKLQGELLLQPAFYLLLTIVAMGAGPGYGAMVSMPTIMRQTFDFTSDQVSSLFAIMQVLSMCTRFGIGALVDKASFGCGFFWSGAKNLCIFVLATQCLVLLLAQKFADSEALLPFEMCIAVLLMSFAASAVLAAVMSRQIFSPVNAAVVFGFAGGLTDGLTTMMFSILIANIEDAAYSSGLPGHKWHDPYYSLCFWFSLLGLMCAILIQRCGAAFEVISETGDVIEIIESSMLSEKRASSRLPDMHIQQVASKSDSFEEHLSHSLSRSVGMRGGFSLRSEDFAGRLKGSNSRA</sequence>
<feature type="transmembrane region" description="Helical" evidence="2">
    <location>
        <begin position="339"/>
        <end position="357"/>
    </location>
</feature>
<feature type="region of interest" description="Disordered" evidence="1">
    <location>
        <begin position="49"/>
        <end position="70"/>
    </location>
</feature>
<dbReference type="InterPro" id="IPR036259">
    <property type="entry name" value="MFS_trans_sf"/>
</dbReference>
<feature type="transmembrane region" description="Helical" evidence="2">
    <location>
        <begin position="403"/>
        <end position="425"/>
    </location>
</feature>
<protein>
    <recommendedName>
        <fullName evidence="5">Major facilitator superfamily (MFS) profile domain-containing protein</fullName>
    </recommendedName>
</protein>
<gene>
    <name evidence="3" type="ORF">FVE85_0592</name>
</gene>
<dbReference type="OMA" id="NAFYIAM"/>
<name>A0A5J4Z1U8_PORPP</name>
<feature type="transmembrane region" description="Helical" evidence="2">
    <location>
        <begin position="301"/>
        <end position="319"/>
    </location>
</feature>
<feature type="compositionally biased region" description="Basic and acidic residues" evidence="1">
    <location>
        <begin position="50"/>
        <end position="70"/>
    </location>
</feature>
<dbReference type="Pfam" id="PF07690">
    <property type="entry name" value="MFS_1"/>
    <property type="match status" value="1"/>
</dbReference>
<dbReference type="OrthoDB" id="12524at2759"/>
<feature type="transmembrane region" description="Helical" evidence="2">
    <location>
        <begin position="378"/>
        <end position="397"/>
    </location>
</feature>
<dbReference type="SUPFAM" id="SSF103473">
    <property type="entry name" value="MFS general substrate transporter"/>
    <property type="match status" value="1"/>
</dbReference>
<dbReference type="Gene3D" id="1.20.1250.20">
    <property type="entry name" value="MFS general substrate transporter like domains"/>
    <property type="match status" value="1"/>
</dbReference>
<feature type="transmembrane region" description="Helical" evidence="2">
    <location>
        <begin position="149"/>
        <end position="172"/>
    </location>
</feature>
<feature type="transmembrane region" description="Helical" evidence="2">
    <location>
        <begin position="91"/>
        <end position="110"/>
    </location>
</feature>
<evidence type="ECO:0008006" key="5">
    <source>
        <dbReference type="Google" id="ProtNLM"/>
    </source>
</evidence>
<dbReference type="EMBL" id="VRMN01000002">
    <property type="protein sequence ID" value="KAA8496863.1"/>
    <property type="molecule type" value="Genomic_DNA"/>
</dbReference>
<feature type="transmembrane region" description="Helical" evidence="2">
    <location>
        <begin position="210"/>
        <end position="235"/>
    </location>
</feature>
<dbReference type="AlphaFoldDB" id="A0A5J4Z1U8"/>